<feature type="domain" description="Sodium/calcium exchanger membrane region" evidence="6">
    <location>
        <begin position="2"/>
        <end position="84"/>
    </location>
</feature>
<evidence type="ECO:0000313" key="7">
    <source>
        <dbReference type="EMBL" id="MDF0603927.1"/>
    </source>
</evidence>
<evidence type="ECO:0000256" key="3">
    <source>
        <dbReference type="ARBA" id="ARBA00022989"/>
    </source>
</evidence>
<dbReference type="Pfam" id="PF01699">
    <property type="entry name" value="Na_Ca_ex"/>
    <property type="match status" value="1"/>
</dbReference>
<reference evidence="7" key="1">
    <citation type="submission" date="2023-03" db="EMBL/GenBank/DDBJ databases">
        <title>Multiphase analysis and comparison of six strains from genera Psychromarinibacter, Lutimaribacter, and Maritimibacter, including a novel species: Psychromarinibacter sediminicola sp. nov.</title>
        <authorList>
            <person name="Wang Y.-H."/>
            <person name="Ye M.-Q."/>
            <person name="Du Z.-J."/>
        </authorList>
    </citation>
    <scope>NUCLEOTIDE SEQUENCE</scope>
    <source>
        <strain evidence="7">C21-152</strain>
    </source>
</reference>
<dbReference type="RefSeq" id="WP_275570036.1">
    <property type="nucleotide sequence ID" value="NZ_JARGYC010000177.1"/>
</dbReference>
<dbReference type="GO" id="GO:0055085">
    <property type="term" value="P:transmembrane transport"/>
    <property type="evidence" value="ECO:0007669"/>
    <property type="project" value="InterPro"/>
</dbReference>
<feature type="transmembrane region" description="Helical" evidence="5">
    <location>
        <begin position="67"/>
        <end position="89"/>
    </location>
</feature>
<dbReference type="GO" id="GO:0016020">
    <property type="term" value="C:membrane"/>
    <property type="evidence" value="ECO:0007669"/>
    <property type="project" value="UniProtKB-SubCell"/>
</dbReference>
<sequence>MRRHSDVILGNVIGSNIFNILAILGVTVVIKPIEVSARFREIDTPVMLGAALVLLGALFASKQIGRVLGTLLLSAYAVYMEFLFSTGIAG</sequence>
<feature type="transmembrane region" description="Helical" evidence="5">
    <location>
        <begin position="7"/>
        <end position="30"/>
    </location>
</feature>
<comment type="caution">
    <text evidence="7">The sequence shown here is derived from an EMBL/GenBank/DDBJ whole genome shotgun (WGS) entry which is preliminary data.</text>
</comment>
<evidence type="ECO:0000259" key="6">
    <source>
        <dbReference type="Pfam" id="PF01699"/>
    </source>
</evidence>
<organism evidence="7 8">
    <name type="scientific">Psychromarinibacter sediminicola</name>
    <dbReference type="NCBI Taxonomy" id="3033385"/>
    <lineage>
        <taxon>Bacteria</taxon>
        <taxon>Pseudomonadati</taxon>
        <taxon>Pseudomonadota</taxon>
        <taxon>Alphaproteobacteria</taxon>
        <taxon>Rhodobacterales</taxon>
        <taxon>Paracoccaceae</taxon>
        <taxon>Psychromarinibacter</taxon>
    </lineage>
</organism>
<accession>A0AAE3NXH3</accession>
<protein>
    <recommendedName>
        <fullName evidence="6">Sodium/calcium exchanger membrane region domain-containing protein</fullName>
    </recommendedName>
</protein>
<keyword evidence="8" id="KW-1185">Reference proteome</keyword>
<keyword evidence="4 5" id="KW-0472">Membrane</keyword>
<dbReference type="InterPro" id="IPR004837">
    <property type="entry name" value="NaCa_Exmemb"/>
</dbReference>
<dbReference type="Proteomes" id="UP001220964">
    <property type="component" value="Unassembled WGS sequence"/>
</dbReference>
<gene>
    <name evidence="7" type="ORF">P1J78_24755</name>
</gene>
<proteinExistence type="predicted"/>
<dbReference type="AlphaFoldDB" id="A0AAE3NXH3"/>
<name>A0AAE3NXH3_9RHOB</name>
<dbReference type="Gene3D" id="1.20.1420.30">
    <property type="entry name" value="NCX, central ion-binding region"/>
    <property type="match status" value="1"/>
</dbReference>
<dbReference type="InterPro" id="IPR044880">
    <property type="entry name" value="NCX_ion-bd_dom_sf"/>
</dbReference>
<feature type="transmembrane region" description="Helical" evidence="5">
    <location>
        <begin position="42"/>
        <end position="60"/>
    </location>
</feature>
<comment type="subcellular location">
    <subcellularLocation>
        <location evidence="1">Membrane</location>
        <topology evidence="1">Multi-pass membrane protein</topology>
    </subcellularLocation>
</comment>
<evidence type="ECO:0000313" key="8">
    <source>
        <dbReference type="Proteomes" id="UP001220964"/>
    </source>
</evidence>
<keyword evidence="3 5" id="KW-1133">Transmembrane helix</keyword>
<evidence type="ECO:0000256" key="5">
    <source>
        <dbReference type="SAM" id="Phobius"/>
    </source>
</evidence>
<evidence type="ECO:0000256" key="2">
    <source>
        <dbReference type="ARBA" id="ARBA00022692"/>
    </source>
</evidence>
<dbReference type="EMBL" id="JARGYC010000177">
    <property type="protein sequence ID" value="MDF0603927.1"/>
    <property type="molecule type" value="Genomic_DNA"/>
</dbReference>
<evidence type="ECO:0000256" key="1">
    <source>
        <dbReference type="ARBA" id="ARBA00004141"/>
    </source>
</evidence>
<evidence type="ECO:0000256" key="4">
    <source>
        <dbReference type="ARBA" id="ARBA00023136"/>
    </source>
</evidence>
<keyword evidence="2 5" id="KW-0812">Transmembrane</keyword>